<dbReference type="VEuPathDB" id="FungiDB:PGTG_07967"/>
<keyword evidence="2" id="KW-1185">Reference proteome</keyword>
<reference evidence="2" key="2">
    <citation type="journal article" date="2011" name="Proc. Natl. Acad. Sci. U.S.A.">
        <title>Obligate biotrophy features unraveled by the genomic analysis of rust fungi.</title>
        <authorList>
            <person name="Duplessis S."/>
            <person name="Cuomo C.A."/>
            <person name="Lin Y.-C."/>
            <person name="Aerts A."/>
            <person name="Tisserant E."/>
            <person name="Veneault-Fourrey C."/>
            <person name="Joly D.L."/>
            <person name="Hacquard S."/>
            <person name="Amselem J."/>
            <person name="Cantarel B.L."/>
            <person name="Chiu R."/>
            <person name="Coutinho P.M."/>
            <person name="Feau N."/>
            <person name="Field M."/>
            <person name="Frey P."/>
            <person name="Gelhaye E."/>
            <person name="Goldberg J."/>
            <person name="Grabherr M.G."/>
            <person name="Kodira C.D."/>
            <person name="Kohler A."/>
            <person name="Kuees U."/>
            <person name="Lindquist E.A."/>
            <person name="Lucas S.M."/>
            <person name="Mago R."/>
            <person name="Mauceli E."/>
            <person name="Morin E."/>
            <person name="Murat C."/>
            <person name="Pangilinan J.L."/>
            <person name="Park R."/>
            <person name="Pearson M."/>
            <person name="Quesneville H."/>
            <person name="Rouhier N."/>
            <person name="Sakthikumar S."/>
            <person name="Salamov A.A."/>
            <person name="Schmutz J."/>
            <person name="Selles B."/>
            <person name="Shapiro H."/>
            <person name="Tanguay P."/>
            <person name="Tuskan G.A."/>
            <person name="Henrissat B."/>
            <person name="Van de Peer Y."/>
            <person name="Rouze P."/>
            <person name="Ellis J.G."/>
            <person name="Dodds P.N."/>
            <person name="Schein J.E."/>
            <person name="Zhong S."/>
            <person name="Hamelin R.C."/>
            <person name="Grigoriev I.V."/>
            <person name="Szabo L.J."/>
            <person name="Martin F."/>
        </authorList>
    </citation>
    <scope>NUCLEOTIDE SEQUENCE [LARGE SCALE GENOMIC DNA]</scope>
    <source>
        <strain evidence="2">CRL 75-36-700-3 / race SCCL</strain>
    </source>
</reference>
<dbReference type="HOGENOM" id="CLU_2265043_0_0_1"/>
<sequence>MALGLLCGMSSASGWHEVARHSRGCKSTDILWQFQVLPTLTVIVTSVNTKLSTVTMCWPAMAALIHYVIIRYQRQPAQIVELLLYLIKPIAPGKTYMATRPSR</sequence>
<protein>
    <submittedName>
        <fullName evidence="1">Uncharacterized protein</fullName>
    </submittedName>
</protein>
<evidence type="ECO:0000313" key="2">
    <source>
        <dbReference type="Proteomes" id="UP000008783"/>
    </source>
</evidence>
<dbReference type="KEGG" id="pgr:PGTG_07967"/>
<organism evidence="1 2">
    <name type="scientific">Puccinia graminis f. sp. tritici (strain CRL 75-36-700-3 / race SCCL)</name>
    <name type="common">Black stem rust fungus</name>
    <dbReference type="NCBI Taxonomy" id="418459"/>
    <lineage>
        <taxon>Eukaryota</taxon>
        <taxon>Fungi</taxon>
        <taxon>Dikarya</taxon>
        <taxon>Basidiomycota</taxon>
        <taxon>Pucciniomycotina</taxon>
        <taxon>Pucciniomycetes</taxon>
        <taxon>Pucciniales</taxon>
        <taxon>Pucciniaceae</taxon>
        <taxon>Puccinia</taxon>
    </lineage>
</organism>
<reference key="1">
    <citation type="submission" date="2007-01" db="EMBL/GenBank/DDBJ databases">
        <title>The Genome Sequence of Puccinia graminis f. sp. tritici Strain CRL 75-36-700-3.</title>
        <authorList>
            <consortium name="The Broad Institute Genome Sequencing Platform"/>
            <person name="Birren B."/>
            <person name="Lander E."/>
            <person name="Galagan J."/>
            <person name="Nusbaum C."/>
            <person name="Devon K."/>
            <person name="Cuomo C."/>
            <person name="Jaffe D."/>
            <person name="Butler J."/>
            <person name="Alvarez P."/>
            <person name="Gnerre S."/>
            <person name="Grabherr M."/>
            <person name="Mauceli E."/>
            <person name="Brockman W."/>
            <person name="Young S."/>
            <person name="LaButti K."/>
            <person name="Sykes S."/>
            <person name="DeCaprio D."/>
            <person name="Crawford M."/>
            <person name="Koehrsen M."/>
            <person name="Engels R."/>
            <person name="Montgomery P."/>
            <person name="Pearson M."/>
            <person name="Howarth C."/>
            <person name="Larson L."/>
            <person name="White J."/>
            <person name="Zeng Q."/>
            <person name="Kodira C."/>
            <person name="Yandava C."/>
            <person name="Alvarado L."/>
            <person name="O'Leary S."/>
            <person name="Szabo L."/>
            <person name="Dean R."/>
            <person name="Schein J."/>
        </authorList>
    </citation>
    <scope>NUCLEOTIDE SEQUENCE</scope>
    <source>
        <strain>CRL 75-36-700-3</strain>
    </source>
</reference>
<dbReference type="OrthoDB" id="10317950at2759"/>
<dbReference type="RefSeq" id="XP_003326137.1">
    <property type="nucleotide sequence ID" value="XM_003326089.1"/>
</dbReference>
<name>E3KBQ9_PUCGT</name>
<evidence type="ECO:0000313" key="1">
    <source>
        <dbReference type="EMBL" id="EFP81718.1"/>
    </source>
</evidence>
<dbReference type="GeneID" id="10533426"/>
<proteinExistence type="predicted"/>
<dbReference type="AlphaFoldDB" id="E3KBQ9"/>
<dbReference type="EMBL" id="DS178279">
    <property type="protein sequence ID" value="EFP81718.1"/>
    <property type="molecule type" value="Genomic_DNA"/>
</dbReference>
<gene>
    <name evidence="1" type="ORF">PGTG_07967</name>
</gene>
<dbReference type="InParanoid" id="E3KBQ9"/>
<accession>E3KBQ9</accession>
<dbReference type="Proteomes" id="UP000008783">
    <property type="component" value="Unassembled WGS sequence"/>
</dbReference>